<dbReference type="AlphaFoldDB" id="K2K1S6"/>
<evidence type="ECO:0000259" key="1">
    <source>
        <dbReference type="Pfam" id="PF00561"/>
    </source>
</evidence>
<dbReference type="Pfam" id="PF00561">
    <property type="entry name" value="Abhydrolase_1"/>
    <property type="match status" value="1"/>
</dbReference>
<protein>
    <submittedName>
        <fullName evidence="2">Putative hydrolase protein</fullName>
    </submittedName>
</protein>
<organism evidence="2 3">
    <name type="scientific">Gallaecimonas xiamenensis 3-C-1</name>
    <dbReference type="NCBI Taxonomy" id="745411"/>
    <lineage>
        <taxon>Bacteria</taxon>
        <taxon>Pseudomonadati</taxon>
        <taxon>Pseudomonadota</taxon>
        <taxon>Gammaproteobacteria</taxon>
        <taxon>Enterobacterales</taxon>
        <taxon>Gallaecimonadaceae</taxon>
        <taxon>Gallaecimonas</taxon>
    </lineage>
</organism>
<dbReference type="PANTHER" id="PTHR43433:SF1">
    <property type="entry name" value="BLL5160 PROTEIN"/>
    <property type="match status" value="1"/>
</dbReference>
<dbReference type="RefSeq" id="WP_008483150.1">
    <property type="nucleotide sequence ID" value="NZ_AMRI01000004.1"/>
</dbReference>
<gene>
    <name evidence="2" type="ORF">B3C1_04260</name>
</gene>
<accession>K2K1S6</accession>
<evidence type="ECO:0000313" key="3">
    <source>
        <dbReference type="Proteomes" id="UP000006755"/>
    </source>
</evidence>
<name>K2K1S6_9GAMM</name>
<dbReference type="PRINTS" id="PR00111">
    <property type="entry name" value="ABHYDROLASE"/>
</dbReference>
<dbReference type="PANTHER" id="PTHR43433">
    <property type="entry name" value="HYDROLASE, ALPHA/BETA FOLD FAMILY PROTEIN"/>
    <property type="match status" value="1"/>
</dbReference>
<evidence type="ECO:0000313" key="2">
    <source>
        <dbReference type="EMBL" id="EKE76779.1"/>
    </source>
</evidence>
<dbReference type="InterPro" id="IPR050471">
    <property type="entry name" value="AB_hydrolase"/>
</dbReference>
<reference evidence="2 3" key="1">
    <citation type="journal article" date="2012" name="J. Bacteriol.">
        <title>Genome Sequence of Gallaecimonas xiamenensis Type Strain 3-C-1.</title>
        <authorList>
            <person name="Lai Q."/>
            <person name="Wang L."/>
            <person name="Wang W."/>
            <person name="Shao Z."/>
        </authorList>
    </citation>
    <scope>NUCLEOTIDE SEQUENCE [LARGE SCALE GENOMIC DNA]</scope>
    <source>
        <strain evidence="2 3">3-C-1</strain>
    </source>
</reference>
<sequence>MVKRLLWWLSLILLVVLGLSYRHYLAFQEDAFAKWAMDSQLTQTPQGPVEFQRKGAGIPLLQFHGTPSSYRGNLNFPIYQSLFDQGFELISPSRPGYMRTPLSTGRTPAAQADAFSALVSQLGYDKVVVVGISGGGPSALAFAERHPDQCRALVLIEALALPIDANAQDLSSYARLLTLVLDHNFLAWLVASPLFSHFLPEGPQQQMSEEFAEYLAMFPHFEAGMRNDAEQFKRLAPLPPQLTPCPTLILHGLDDQVVPFDNATAMLAQIPGAKLVPFKGAGHELFYSHAAQISQAVADFVKTPRAP</sequence>
<keyword evidence="3" id="KW-1185">Reference proteome</keyword>
<dbReference type="SUPFAM" id="SSF53474">
    <property type="entry name" value="alpha/beta-Hydrolases"/>
    <property type="match status" value="1"/>
</dbReference>
<dbReference type="GO" id="GO:0016787">
    <property type="term" value="F:hydrolase activity"/>
    <property type="evidence" value="ECO:0007669"/>
    <property type="project" value="UniProtKB-KW"/>
</dbReference>
<dbReference type="STRING" id="745411.B3C1_04260"/>
<proteinExistence type="predicted"/>
<dbReference type="InterPro" id="IPR029058">
    <property type="entry name" value="AB_hydrolase_fold"/>
</dbReference>
<dbReference type="Proteomes" id="UP000006755">
    <property type="component" value="Unassembled WGS sequence"/>
</dbReference>
<comment type="caution">
    <text evidence="2">The sequence shown here is derived from an EMBL/GenBank/DDBJ whole genome shotgun (WGS) entry which is preliminary data.</text>
</comment>
<feature type="domain" description="AB hydrolase-1" evidence="1">
    <location>
        <begin position="59"/>
        <end position="289"/>
    </location>
</feature>
<dbReference type="InterPro" id="IPR000073">
    <property type="entry name" value="AB_hydrolase_1"/>
</dbReference>
<dbReference type="eggNOG" id="COG0596">
    <property type="taxonomic scope" value="Bacteria"/>
</dbReference>
<keyword evidence="2" id="KW-0378">Hydrolase</keyword>
<dbReference type="Gene3D" id="3.40.50.1820">
    <property type="entry name" value="alpha/beta hydrolase"/>
    <property type="match status" value="1"/>
</dbReference>
<dbReference type="EMBL" id="AMRI01000004">
    <property type="protein sequence ID" value="EKE76779.1"/>
    <property type="molecule type" value="Genomic_DNA"/>
</dbReference>